<keyword evidence="1" id="KW-1133">Transmembrane helix</keyword>
<evidence type="ECO:0000313" key="4">
    <source>
        <dbReference type="WBParaSite" id="PSU_v2.g12024.t1"/>
    </source>
</evidence>
<organism evidence="3 4">
    <name type="scientific">Panagrolaimus superbus</name>
    <dbReference type="NCBI Taxonomy" id="310955"/>
    <lineage>
        <taxon>Eukaryota</taxon>
        <taxon>Metazoa</taxon>
        <taxon>Ecdysozoa</taxon>
        <taxon>Nematoda</taxon>
        <taxon>Chromadorea</taxon>
        <taxon>Rhabditida</taxon>
        <taxon>Tylenchina</taxon>
        <taxon>Panagrolaimomorpha</taxon>
        <taxon>Panagrolaimoidea</taxon>
        <taxon>Panagrolaimidae</taxon>
        <taxon>Panagrolaimus</taxon>
    </lineage>
</organism>
<name>A0A914Y2L0_9BILA</name>
<dbReference type="AlphaFoldDB" id="A0A914Y2L0"/>
<keyword evidence="1" id="KW-0472">Membrane</keyword>
<evidence type="ECO:0000256" key="1">
    <source>
        <dbReference type="SAM" id="Phobius"/>
    </source>
</evidence>
<sequence>MRGRFYPRALLQLFVGIYLGELCLVALFVFKQNWAAIVLEVIWIVVTAAVHIYINWKFLPLFDIVPISAIKYAAGDATCNYPYHDHGSSEKEFVGKNYWEGENRFEISQYDQALINLPGEAAPQSADPEANTSQKLSPLNYLIRFFNPKKETFEAIRKIMPQTYFKYVEYNPRFLSTAYYDPAVSDEKPVIWIAKDPMGISEKEMNKTRQYGVDISNDNATINDKGDVIVTGSPPNYQLPPKM</sequence>
<proteinExistence type="predicted"/>
<keyword evidence="3" id="KW-1185">Reference proteome</keyword>
<feature type="domain" description="10TM putative phosphate transporter extracellular tail" evidence="2">
    <location>
        <begin position="145"/>
        <end position="235"/>
    </location>
</feature>
<dbReference type="WBParaSite" id="PSU_v2.g12024.t1">
    <property type="protein sequence ID" value="PSU_v2.g12024.t1"/>
    <property type="gene ID" value="PSU_v2.g12024"/>
</dbReference>
<evidence type="ECO:0000259" key="2">
    <source>
        <dbReference type="Pfam" id="PF12621"/>
    </source>
</evidence>
<dbReference type="Proteomes" id="UP000887577">
    <property type="component" value="Unplaced"/>
</dbReference>
<feature type="transmembrane region" description="Helical" evidence="1">
    <location>
        <begin position="34"/>
        <end position="54"/>
    </location>
</feature>
<keyword evidence="1" id="KW-0812">Transmembrane</keyword>
<accession>A0A914Y2L0</accession>
<feature type="transmembrane region" description="Helical" evidence="1">
    <location>
        <begin position="9"/>
        <end position="28"/>
    </location>
</feature>
<evidence type="ECO:0000313" key="3">
    <source>
        <dbReference type="Proteomes" id="UP000887577"/>
    </source>
</evidence>
<dbReference type="Pfam" id="PF12621">
    <property type="entry name" value="PHM7_ext"/>
    <property type="match status" value="1"/>
</dbReference>
<protein>
    <submittedName>
        <fullName evidence="4">10TM putative phosphate transporter extracellular tail domain-containing protein</fullName>
    </submittedName>
</protein>
<dbReference type="InterPro" id="IPR022257">
    <property type="entry name" value="PHM7_ext"/>
</dbReference>
<reference evidence="4" key="1">
    <citation type="submission" date="2022-11" db="UniProtKB">
        <authorList>
            <consortium name="WormBaseParasite"/>
        </authorList>
    </citation>
    <scope>IDENTIFICATION</scope>
</reference>